<feature type="region of interest" description="Disordered" evidence="1">
    <location>
        <begin position="46"/>
        <end position="66"/>
    </location>
</feature>
<proteinExistence type="predicted"/>
<reference evidence="4" key="1">
    <citation type="submission" date="2016-06" db="UniProtKB">
        <authorList>
            <consortium name="WormBaseParasite"/>
        </authorList>
    </citation>
    <scope>IDENTIFICATION</scope>
</reference>
<evidence type="ECO:0000313" key="4">
    <source>
        <dbReference type="WBParaSite" id="TCNE_0000958501-mRNA-1"/>
    </source>
</evidence>
<dbReference type="AlphaFoldDB" id="A0A183UM65"/>
<keyword evidence="3" id="KW-1185">Reference proteome</keyword>
<dbReference type="Pfam" id="PF12150">
    <property type="entry name" value="MFP2b"/>
    <property type="match status" value="1"/>
</dbReference>
<protein>
    <submittedName>
        <fullName evidence="2 4">Uncharacterized protein</fullName>
    </submittedName>
</protein>
<evidence type="ECO:0000313" key="3">
    <source>
        <dbReference type="Proteomes" id="UP000050794"/>
    </source>
</evidence>
<accession>A0A183UM65</accession>
<evidence type="ECO:0000256" key="1">
    <source>
        <dbReference type="SAM" id="MobiDB-lite"/>
    </source>
</evidence>
<feature type="compositionally biased region" description="Polar residues" evidence="1">
    <location>
        <begin position="57"/>
        <end position="66"/>
    </location>
</feature>
<dbReference type="SUPFAM" id="SSF141739">
    <property type="entry name" value="MFPT repeat-like"/>
    <property type="match status" value="1"/>
</dbReference>
<sequence>MKGPQEQYVALWHHFGSAVMGRAWCCKGKIVVAFLRCSPKYLRQRLDPTTVGGPTEKPQQSMRPSDIQYTSDLTRHAFSSSTMKGMNTWA</sequence>
<dbReference type="EMBL" id="UYWY01020218">
    <property type="protein sequence ID" value="VDM40906.1"/>
    <property type="molecule type" value="Genomic_DNA"/>
</dbReference>
<dbReference type="WBParaSite" id="TCNE_0000958501-mRNA-1">
    <property type="protein sequence ID" value="TCNE_0000958501-mRNA-1"/>
    <property type="gene ID" value="TCNE_0000958501"/>
</dbReference>
<dbReference type="InterPro" id="IPR021010">
    <property type="entry name" value="Cytosolic_motility_protein"/>
</dbReference>
<dbReference type="Proteomes" id="UP000050794">
    <property type="component" value="Unassembled WGS sequence"/>
</dbReference>
<name>A0A183UM65_TOXCA</name>
<evidence type="ECO:0000313" key="2">
    <source>
        <dbReference type="EMBL" id="VDM40906.1"/>
    </source>
</evidence>
<gene>
    <name evidence="2" type="ORF">TCNE_LOCUS9585</name>
</gene>
<reference evidence="2 3" key="2">
    <citation type="submission" date="2018-11" db="EMBL/GenBank/DDBJ databases">
        <authorList>
            <consortium name="Pathogen Informatics"/>
        </authorList>
    </citation>
    <scope>NUCLEOTIDE SEQUENCE [LARGE SCALE GENOMIC DNA]</scope>
</reference>
<organism evidence="3 4">
    <name type="scientific">Toxocara canis</name>
    <name type="common">Canine roundworm</name>
    <dbReference type="NCBI Taxonomy" id="6265"/>
    <lineage>
        <taxon>Eukaryota</taxon>
        <taxon>Metazoa</taxon>
        <taxon>Ecdysozoa</taxon>
        <taxon>Nematoda</taxon>
        <taxon>Chromadorea</taxon>
        <taxon>Rhabditida</taxon>
        <taxon>Spirurina</taxon>
        <taxon>Ascaridomorpha</taxon>
        <taxon>Ascaridoidea</taxon>
        <taxon>Toxocaridae</taxon>
        <taxon>Toxocara</taxon>
    </lineage>
</organism>